<keyword evidence="2" id="KW-1185">Reference proteome</keyword>
<comment type="caution">
    <text evidence="1">The sequence shown here is derived from an EMBL/GenBank/DDBJ whole genome shotgun (WGS) entry which is preliminary data.</text>
</comment>
<dbReference type="AlphaFoldDB" id="A0AAP0R0F4"/>
<proteinExistence type="predicted"/>
<evidence type="ECO:0000313" key="1">
    <source>
        <dbReference type="EMBL" id="KAK9228493.1"/>
    </source>
</evidence>
<dbReference type="Proteomes" id="UP001428341">
    <property type="component" value="Unassembled WGS sequence"/>
</dbReference>
<protein>
    <submittedName>
        <fullName evidence="1">Uncharacterized protein</fullName>
    </submittedName>
</protein>
<gene>
    <name evidence="1" type="ORF">WN944_021444</name>
</gene>
<accession>A0AAP0R0F4</accession>
<name>A0AAP0R0F4_9ROSI</name>
<dbReference type="EMBL" id="JBCGBO010000001">
    <property type="protein sequence ID" value="KAK9228493.1"/>
    <property type="molecule type" value="Genomic_DNA"/>
</dbReference>
<sequence length="104" mass="12025">MTCTNIHVGAWRRLASLSKSPNLERECCCRGEDNKATEKPRGHKNQNRFWFPTLSHLQNNLRCIRIGIFSSLWFWTKCFGRPGLIIDVKQDNGERGACPLHQLN</sequence>
<evidence type="ECO:0000313" key="2">
    <source>
        <dbReference type="Proteomes" id="UP001428341"/>
    </source>
</evidence>
<reference evidence="1 2" key="1">
    <citation type="submission" date="2024-05" db="EMBL/GenBank/DDBJ databases">
        <title>Haplotype-resolved chromosome-level genome assembly of Huyou (Citrus changshanensis).</title>
        <authorList>
            <person name="Miao C."/>
            <person name="Chen W."/>
            <person name="Wu Y."/>
            <person name="Wang L."/>
            <person name="Zhao S."/>
            <person name="Grierson D."/>
            <person name="Xu C."/>
            <person name="Chen K."/>
        </authorList>
    </citation>
    <scope>NUCLEOTIDE SEQUENCE [LARGE SCALE GENOMIC DNA]</scope>
    <source>
        <strain evidence="1">01-14</strain>
        <tissue evidence="1">Leaf</tissue>
    </source>
</reference>
<organism evidence="1 2">
    <name type="scientific">Citrus x changshan-huyou</name>
    <dbReference type="NCBI Taxonomy" id="2935761"/>
    <lineage>
        <taxon>Eukaryota</taxon>
        <taxon>Viridiplantae</taxon>
        <taxon>Streptophyta</taxon>
        <taxon>Embryophyta</taxon>
        <taxon>Tracheophyta</taxon>
        <taxon>Spermatophyta</taxon>
        <taxon>Magnoliopsida</taxon>
        <taxon>eudicotyledons</taxon>
        <taxon>Gunneridae</taxon>
        <taxon>Pentapetalae</taxon>
        <taxon>rosids</taxon>
        <taxon>malvids</taxon>
        <taxon>Sapindales</taxon>
        <taxon>Rutaceae</taxon>
        <taxon>Aurantioideae</taxon>
        <taxon>Citrus</taxon>
    </lineage>
</organism>